<evidence type="ECO:0000256" key="2">
    <source>
        <dbReference type="SAM" id="SignalP"/>
    </source>
</evidence>
<accession>A0A059FPF6</accession>
<feature type="signal peptide" evidence="2">
    <location>
        <begin position="1"/>
        <end position="23"/>
    </location>
</feature>
<sequence>MKKFSAAVVVATLALMAPMPAFAHHKVGHPDFRPIRAASLAAPAKPDPMKCGDDMMKSAPEAKEKTRSCCEKGKAGATSDVLDGVAHISKPQS</sequence>
<feature type="region of interest" description="Disordered" evidence="1">
    <location>
        <begin position="43"/>
        <end position="75"/>
    </location>
</feature>
<keyword evidence="4" id="KW-1185">Reference proteome</keyword>
<dbReference type="AlphaFoldDB" id="A0A059FPF6"/>
<keyword evidence="2" id="KW-0732">Signal</keyword>
<reference evidence="3 4" key="1">
    <citation type="submission" date="2013-04" db="EMBL/GenBank/DDBJ databases">
        <title>Hyphomonas hirschiana VP5 Genome Sequencing.</title>
        <authorList>
            <person name="Lai Q."/>
            <person name="Shao Z."/>
        </authorList>
    </citation>
    <scope>NUCLEOTIDE SEQUENCE [LARGE SCALE GENOMIC DNA]</scope>
    <source>
        <strain evidence="3 4">VP5</strain>
    </source>
</reference>
<evidence type="ECO:0000313" key="3">
    <source>
        <dbReference type="EMBL" id="KCZ92514.1"/>
    </source>
</evidence>
<gene>
    <name evidence="3" type="ORF">HHI_11061</name>
</gene>
<evidence type="ECO:0000256" key="1">
    <source>
        <dbReference type="SAM" id="MobiDB-lite"/>
    </source>
</evidence>
<organism evidence="3 4">
    <name type="scientific">Hyphomonas hirschiana VP5</name>
    <dbReference type="NCBI Taxonomy" id="1280951"/>
    <lineage>
        <taxon>Bacteria</taxon>
        <taxon>Pseudomonadati</taxon>
        <taxon>Pseudomonadota</taxon>
        <taxon>Alphaproteobacteria</taxon>
        <taxon>Hyphomonadales</taxon>
        <taxon>Hyphomonadaceae</taxon>
        <taxon>Hyphomonas</taxon>
    </lineage>
</organism>
<feature type="chain" id="PRO_5001573216" evidence="2">
    <location>
        <begin position="24"/>
        <end position="93"/>
    </location>
</feature>
<comment type="caution">
    <text evidence="3">The sequence shown here is derived from an EMBL/GenBank/DDBJ whole genome shotgun (WGS) entry which is preliminary data.</text>
</comment>
<name>A0A059FPF6_9PROT</name>
<dbReference type="PATRIC" id="fig|1280951.3.peg.2227"/>
<dbReference type="Proteomes" id="UP000025061">
    <property type="component" value="Unassembled WGS sequence"/>
</dbReference>
<protein>
    <submittedName>
        <fullName evidence="3">Uncharacterized protein</fullName>
    </submittedName>
</protein>
<dbReference type="EMBL" id="ARYI01000009">
    <property type="protein sequence ID" value="KCZ92514.1"/>
    <property type="molecule type" value="Genomic_DNA"/>
</dbReference>
<proteinExistence type="predicted"/>
<evidence type="ECO:0000313" key="4">
    <source>
        <dbReference type="Proteomes" id="UP000025061"/>
    </source>
</evidence>
<feature type="compositionally biased region" description="Basic and acidic residues" evidence="1">
    <location>
        <begin position="47"/>
        <end position="74"/>
    </location>
</feature>